<dbReference type="InterPro" id="IPR004104">
    <property type="entry name" value="Gfo/Idh/MocA-like_OxRdtase_C"/>
</dbReference>
<organism evidence="4 5">
    <name type="scientific">Streptosporangium brasiliense</name>
    <dbReference type="NCBI Taxonomy" id="47480"/>
    <lineage>
        <taxon>Bacteria</taxon>
        <taxon>Bacillati</taxon>
        <taxon>Actinomycetota</taxon>
        <taxon>Actinomycetes</taxon>
        <taxon>Streptosporangiales</taxon>
        <taxon>Streptosporangiaceae</taxon>
        <taxon>Streptosporangium</taxon>
    </lineage>
</organism>
<reference evidence="4 5" key="1">
    <citation type="submission" date="2023-07" db="EMBL/GenBank/DDBJ databases">
        <title>Sequencing the genomes of 1000 actinobacteria strains.</title>
        <authorList>
            <person name="Klenk H.-P."/>
        </authorList>
    </citation>
    <scope>NUCLEOTIDE SEQUENCE [LARGE SCALE GENOMIC DNA]</scope>
    <source>
        <strain evidence="4 5">DSM 44109</strain>
    </source>
</reference>
<dbReference type="Pfam" id="PF01408">
    <property type="entry name" value="GFO_IDH_MocA"/>
    <property type="match status" value="1"/>
</dbReference>
<dbReference type="RefSeq" id="WP_306870134.1">
    <property type="nucleotide sequence ID" value="NZ_JAUSRB010000002.1"/>
</dbReference>
<dbReference type="SUPFAM" id="SSF55347">
    <property type="entry name" value="Glyceraldehyde-3-phosphate dehydrogenase-like, C-terminal domain"/>
    <property type="match status" value="1"/>
</dbReference>
<keyword evidence="5" id="KW-1185">Reference proteome</keyword>
<evidence type="ECO:0000259" key="3">
    <source>
        <dbReference type="Pfam" id="PF02894"/>
    </source>
</evidence>
<evidence type="ECO:0000256" key="1">
    <source>
        <dbReference type="ARBA" id="ARBA00010928"/>
    </source>
</evidence>
<dbReference type="EMBL" id="JAUSRB010000002">
    <property type="protein sequence ID" value="MDP9867929.1"/>
    <property type="molecule type" value="Genomic_DNA"/>
</dbReference>
<comment type="similarity">
    <text evidence="1">Belongs to the Gfo/Idh/MocA family.</text>
</comment>
<proteinExistence type="inferred from homology"/>
<dbReference type="Gene3D" id="3.40.50.720">
    <property type="entry name" value="NAD(P)-binding Rossmann-like Domain"/>
    <property type="match status" value="1"/>
</dbReference>
<dbReference type="Proteomes" id="UP001230426">
    <property type="component" value="Unassembled WGS sequence"/>
</dbReference>
<dbReference type="PANTHER" id="PTHR43377:SF2">
    <property type="entry name" value="BINDING ROSSMANN FOLD OXIDOREDUCTASE, PUTATIVE (AFU_ORTHOLOGUE AFUA_4G00560)-RELATED"/>
    <property type="match status" value="1"/>
</dbReference>
<evidence type="ECO:0000313" key="5">
    <source>
        <dbReference type="Proteomes" id="UP001230426"/>
    </source>
</evidence>
<dbReference type="Pfam" id="PF02894">
    <property type="entry name" value="GFO_IDH_MocA_C"/>
    <property type="match status" value="1"/>
</dbReference>
<evidence type="ECO:0000313" key="4">
    <source>
        <dbReference type="EMBL" id="MDP9867929.1"/>
    </source>
</evidence>
<dbReference type="Gene3D" id="3.30.360.10">
    <property type="entry name" value="Dihydrodipicolinate Reductase, domain 2"/>
    <property type="match status" value="1"/>
</dbReference>
<dbReference type="PANTHER" id="PTHR43377">
    <property type="entry name" value="BILIVERDIN REDUCTASE A"/>
    <property type="match status" value="1"/>
</dbReference>
<evidence type="ECO:0000259" key="2">
    <source>
        <dbReference type="Pfam" id="PF01408"/>
    </source>
</evidence>
<dbReference type="InterPro" id="IPR036291">
    <property type="entry name" value="NAD(P)-bd_dom_sf"/>
</dbReference>
<dbReference type="SUPFAM" id="SSF51735">
    <property type="entry name" value="NAD(P)-binding Rossmann-fold domains"/>
    <property type="match status" value="1"/>
</dbReference>
<accession>A0ABT9RF98</accession>
<dbReference type="InterPro" id="IPR051450">
    <property type="entry name" value="Gfo/Idh/MocA_Oxidoreductases"/>
</dbReference>
<comment type="caution">
    <text evidence="4">The sequence shown here is derived from an EMBL/GenBank/DDBJ whole genome shotgun (WGS) entry which is preliminary data.</text>
</comment>
<feature type="domain" description="Gfo/Idh/MocA-like oxidoreductase N-terminal" evidence="2">
    <location>
        <begin position="4"/>
        <end position="123"/>
    </location>
</feature>
<protein>
    <submittedName>
        <fullName evidence="4">Dehydrogenase</fullName>
    </submittedName>
</protein>
<gene>
    <name evidence="4" type="ORF">J2S55_007195</name>
</gene>
<dbReference type="InterPro" id="IPR000683">
    <property type="entry name" value="Gfo/Idh/MocA-like_OxRdtase_N"/>
</dbReference>
<feature type="domain" description="Gfo/Idh/MocA-like oxidoreductase C-terminal" evidence="3">
    <location>
        <begin position="136"/>
        <end position="413"/>
    </location>
</feature>
<sequence length="423" mass="45615">MVTLAVIGAGLRGLGYARRALESGRARVVAVAEPDPHRRQSLADEHGIPAANVFADWRDLLAGDRLADAIIVATQDRMHVEPAVRAAELGYHILLEKPMAPTEADATAIAEAAQRHGVLLAVCHVMRYTPYTRTLKALIDEGRIGQVMNIQHLEQVGWWHQAHSFVRGNWRNEAESAPMLLAKACHDLDWIIHVKGALPERISSFGNLVHFRAEQRPAGAADRCLDCPVESTCPYSAKRIYLDCLGDPFKEFWPLSAVTHDHTEAGVLTALREGPYGRCVYASDNDVVDTQVVTMEFADGTSATCTVTAFAALEHRKTRVFGTHGSIEGDGVTLRLHDFLTDKVSVIDTHAGADASAATGHGGGDEALLDAFVAAVAHGDPSLVLTSGNESLATHRVVWAAERARHTGAVVPLTPPVKGPHHA</sequence>
<name>A0ABT9RF98_9ACTN</name>